<evidence type="ECO:0000313" key="1">
    <source>
        <dbReference type="EMBL" id="VTR60046.1"/>
    </source>
</evidence>
<gene>
    <name evidence="1" type="ORF">NCTC12965_08341</name>
</gene>
<reference evidence="1" key="1">
    <citation type="submission" date="2019-05" db="EMBL/GenBank/DDBJ databases">
        <authorList>
            <consortium name="Pathogen Informatics"/>
        </authorList>
    </citation>
    <scope>NUCLEOTIDE SEQUENCE [LARGE SCALE GENOMIC DNA]</scope>
    <source>
        <strain evidence="1">NCTC12965</strain>
    </source>
</reference>
<organism evidence="1">
    <name type="scientific">Serratia fonticola</name>
    <dbReference type="NCBI Taxonomy" id="47917"/>
    <lineage>
        <taxon>Bacteria</taxon>
        <taxon>Pseudomonadati</taxon>
        <taxon>Pseudomonadota</taxon>
        <taxon>Gammaproteobacteria</taxon>
        <taxon>Enterobacterales</taxon>
        <taxon>Yersiniaceae</taxon>
        <taxon>Serratia</taxon>
    </lineage>
</organism>
<dbReference type="AlphaFoldDB" id="A0A4U9WLL5"/>
<proteinExistence type="predicted"/>
<accession>A0A4U9WLL5</accession>
<protein>
    <submittedName>
        <fullName evidence="1">Uncharacterized protein</fullName>
    </submittedName>
</protein>
<name>A0A4U9WLL5_SERFO</name>
<sequence>MLGGRDEQRINKFPLYGRYEDNGGSESAYEKLPQAVLPLWVRHSLGNRLRNRPQGRKVVVADGA</sequence>
<dbReference type="EMBL" id="CABEEZ010000164">
    <property type="protein sequence ID" value="VTR60046.1"/>
    <property type="molecule type" value="Genomic_DNA"/>
</dbReference>